<dbReference type="InterPro" id="IPR050808">
    <property type="entry name" value="Phage_Integrase"/>
</dbReference>
<dbReference type="PANTHER" id="PTHR30629">
    <property type="entry name" value="PROPHAGE INTEGRASE"/>
    <property type="match status" value="1"/>
</dbReference>
<dbReference type="OrthoDB" id="9775880at2"/>
<evidence type="ECO:0000256" key="1">
    <source>
        <dbReference type="ARBA" id="ARBA00008857"/>
    </source>
</evidence>
<dbReference type="AlphaFoldDB" id="A0A4Y9SH79"/>
<dbReference type="InterPro" id="IPR010998">
    <property type="entry name" value="Integrase_recombinase_N"/>
</dbReference>
<dbReference type="Pfam" id="PF22022">
    <property type="entry name" value="Phage_int_M"/>
    <property type="match status" value="1"/>
</dbReference>
<dbReference type="Gene3D" id="1.10.150.130">
    <property type="match status" value="1"/>
</dbReference>
<evidence type="ECO:0000256" key="4">
    <source>
        <dbReference type="ARBA" id="ARBA00023172"/>
    </source>
</evidence>
<name>A0A4Y9SH79_9BURK</name>
<dbReference type="InterPro" id="IPR011010">
    <property type="entry name" value="DNA_brk_join_enz"/>
</dbReference>
<comment type="caution">
    <text evidence="8">The sequence shown here is derived from an EMBL/GenBank/DDBJ whole genome shotgun (WGS) entry which is preliminary data.</text>
</comment>
<dbReference type="PANTHER" id="PTHR30629:SF2">
    <property type="entry name" value="PROPHAGE INTEGRASE INTS-RELATED"/>
    <property type="match status" value="1"/>
</dbReference>
<keyword evidence="4" id="KW-0233">DNA recombination</keyword>
<evidence type="ECO:0000313" key="9">
    <source>
        <dbReference type="Proteomes" id="UP000298438"/>
    </source>
</evidence>
<dbReference type="SUPFAM" id="SSF56349">
    <property type="entry name" value="DNA breaking-rejoining enzymes"/>
    <property type="match status" value="1"/>
</dbReference>
<dbReference type="EMBL" id="SPVF01000090">
    <property type="protein sequence ID" value="TFW23903.1"/>
    <property type="molecule type" value="Genomic_DNA"/>
</dbReference>
<keyword evidence="3 5" id="KW-0238">DNA-binding</keyword>
<dbReference type="PROSITE" id="PS51898">
    <property type="entry name" value="TYR_RECOMBINASE"/>
    <property type="match status" value="1"/>
</dbReference>
<dbReference type="GO" id="GO:0006310">
    <property type="term" value="P:DNA recombination"/>
    <property type="evidence" value="ECO:0007669"/>
    <property type="project" value="UniProtKB-KW"/>
</dbReference>
<dbReference type="InterPro" id="IPR002104">
    <property type="entry name" value="Integrase_catalytic"/>
</dbReference>
<dbReference type="Proteomes" id="UP000298438">
    <property type="component" value="Unassembled WGS sequence"/>
</dbReference>
<evidence type="ECO:0000256" key="5">
    <source>
        <dbReference type="PROSITE-ProRule" id="PRU01248"/>
    </source>
</evidence>
<dbReference type="GO" id="GO:0003677">
    <property type="term" value="F:DNA binding"/>
    <property type="evidence" value="ECO:0007669"/>
    <property type="project" value="UniProtKB-UniRule"/>
</dbReference>
<dbReference type="Gene3D" id="1.10.443.10">
    <property type="entry name" value="Intergrase catalytic core"/>
    <property type="match status" value="1"/>
</dbReference>
<dbReference type="InterPro" id="IPR013762">
    <property type="entry name" value="Integrase-like_cat_sf"/>
</dbReference>
<dbReference type="RefSeq" id="WP_135206388.1">
    <property type="nucleotide sequence ID" value="NZ_SPVF01000090.1"/>
</dbReference>
<dbReference type="PROSITE" id="PS51900">
    <property type="entry name" value="CB"/>
    <property type="match status" value="1"/>
</dbReference>
<evidence type="ECO:0000256" key="2">
    <source>
        <dbReference type="ARBA" id="ARBA00022908"/>
    </source>
</evidence>
<dbReference type="InterPro" id="IPR044068">
    <property type="entry name" value="CB"/>
</dbReference>
<dbReference type="GO" id="GO:0015074">
    <property type="term" value="P:DNA integration"/>
    <property type="evidence" value="ECO:0007669"/>
    <property type="project" value="UniProtKB-KW"/>
</dbReference>
<gene>
    <name evidence="8" type="ORF">E4L96_06405</name>
</gene>
<dbReference type="InterPro" id="IPR053876">
    <property type="entry name" value="Phage_int_M"/>
</dbReference>
<dbReference type="InterPro" id="IPR038488">
    <property type="entry name" value="Integrase_DNA-bd_sf"/>
</dbReference>
<comment type="similarity">
    <text evidence="1">Belongs to the 'phage' integrase family.</text>
</comment>
<dbReference type="InterPro" id="IPR025166">
    <property type="entry name" value="Integrase_DNA_bind_dom"/>
</dbReference>
<protein>
    <submittedName>
        <fullName evidence="8">DUF4102 domain-containing protein</fullName>
    </submittedName>
</protein>
<keyword evidence="2" id="KW-0229">DNA integration</keyword>
<evidence type="ECO:0000313" key="8">
    <source>
        <dbReference type="EMBL" id="TFW23903.1"/>
    </source>
</evidence>
<organism evidence="8 9">
    <name type="scientific">Zemynaea arenosa</name>
    <dbReference type="NCBI Taxonomy" id="2561931"/>
    <lineage>
        <taxon>Bacteria</taxon>
        <taxon>Pseudomonadati</taxon>
        <taxon>Pseudomonadota</taxon>
        <taxon>Betaproteobacteria</taxon>
        <taxon>Burkholderiales</taxon>
        <taxon>Oxalobacteraceae</taxon>
        <taxon>Telluria group</taxon>
        <taxon>Zemynaea</taxon>
    </lineage>
</organism>
<dbReference type="Pfam" id="PF13356">
    <property type="entry name" value="Arm-DNA-bind_3"/>
    <property type="match status" value="1"/>
</dbReference>
<proteinExistence type="inferred from homology"/>
<reference evidence="8 9" key="1">
    <citation type="submission" date="2019-03" db="EMBL/GenBank/DDBJ databases">
        <title>Draft Genome Sequence of Massilia arenosa sp. nov., a Novel Massilia Species Isolated from a Sandy-loam Maize Soil.</title>
        <authorList>
            <person name="Raths R."/>
            <person name="Peta V."/>
            <person name="Bucking H."/>
        </authorList>
    </citation>
    <scope>NUCLEOTIDE SEQUENCE [LARGE SCALE GENOMIC DNA]</scope>
    <source>
        <strain evidence="8 9">MC02</strain>
    </source>
</reference>
<feature type="domain" description="Tyr recombinase" evidence="6">
    <location>
        <begin position="198"/>
        <end position="388"/>
    </location>
</feature>
<dbReference type="Gene3D" id="3.30.160.390">
    <property type="entry name" value="Integrase, DNA-binding domain"/>
    <property type="match status" value="1"/>
</dbReference>
<evidence type="ECO:0000256" key="3">
    <source>
        <dbReference type="ARBA" id="ARBA00023125"/>
    </source>
</evidence>
<dbReference type="Pfam" id="PF00589">
    <property type="entry name" value="Phage_integrase"/>
    <property type="match status" value="1"/>
</dbReference>
<evidence type="ECO:0000259" key="7">
    <source>
        <dbReference type="PROSITE" id="PS51900"/>
    </source>
</evidence>
<accession>A0A4Y9SH79</accession>
<sequence length="397" mass="45520">MALTDVFVRTARPGDPKAGEKHADGRGLYLHLLGTSKYWRFRYRYLGKEKVLALGVYPDVSLAQARQRRDAARKLLAEGRDPMAVRREEKLERELAAGDTFEFFGRQWLARLAQDRRPSTVKKMRNWLEHEVFPMIGAIPIRELRPRDVLLVARRFEDRGALESAHRIKQLCGQICRYCLAMDVVERDVTRDLHGALRTPKVVSHAALIEPRDVAVLMRRIHGYQGFAPAVAALKLAPLVFVRPGELRTAEWSEFDLDAAEWRIPGRKMKMGVDHVVPLATQAVRILRDLHKVTGHGKWVFPNVRNAHECMSENTINAALRGIGYAHDQMTGHGFRAMARTMLDEILGERVDWIEHQLAHAVRDPNGRAYNRTAHLAGRREMMQRWADYLDRLRLTG</sequence>
<keyword evidence="9" id="KW-1185">Reference proteome</keyword>
<evidence type="ECO:0000259" key="6">
    <source>
        <dbReference type="PROSITE" id="PS51898"/>
    </source>
</evidence>
<feature type="domain" description="Core-binding (CB)" evidence="7">
    <location>
        <begin position="99"/>
        <end position="180"/>
    </location>
</feature>
<dbReference type="CDD" id="cd00801">
    <property type="entry name" value="INT_P4_C"/>
    <property type="match status" value="1"/>
</dbReference>